<dbReference type="InterPro" id="IPR046483">
    <property type="entry name" value="DUF6576"/>
</dbReference>
<evidence type="ECO:0000256" key="5">
    <source>
        <dbReference type="ARBA" id="ARBA00022989"/>
    </source>
</evidence>
<sequence>MSKLLDDLKFQYRAGGIVQKLIYWNVGISVIIMLLQVFFSSFSASLLSWLALGSNPMSLLYKPWTLLTYSFVHAGVIHLLFNMIVLFFVGRLFATFFTDKQFLTLYLLGALLGGVIFLLGGMFMSTGSILVGASAATIAPLVGVAVHAPMMQVRLALIGNVKMWHIATFIIILDVIQLNTSNVGGHLAHLGGALMGLIYIKMLEAGTDLSIIFDKISNLFKRNQGTRFKKVYVNNKENRRETTVSENKDERQQKIDKILDKISKSGYESLTKEEKDFLFRAGKE</sequence>
<evidence type="ECO:0000313" key="8">
    <source>
        <dbReference type="Proteomes" id="UP000069030"/>
    </source>
</evidence>
<name>A0A0S7E943_9FLAO</name>
<dbReference type="RefSeq" id="WP_006260278.1">
    <property type="nucleotide sequence ID" value="NZ_BCMQ01000007.1"/>
</dbReference>
<dbReference type="EMBL" id="CP013690">
    <property type="protein sequence ID" value="ALU24967.1"/>
    <property type="molecule type" value="Genomic_DNA"/>
</dbReference>
<organism evidence="7 8">
    <name type="scientific">Myroides odoratimimus</name>
    <dbReference type="NCBI Taxonomy" id="76832"/>
    <lineage>
        <taxon>Bacteria</taxon>
        <taxon>Pseudomonadati</taxon>
        <taxon>Bacteroidota</taxon>
        <taxon>Flavobacteriia</taxon>
        <taxon>Flavobacteriales</taxon>
        <taxon>Flavobacteriaceae</taxon>
        <taxon>Myroides</taxon>
    </lineage>
</organism>
<dbReference type="SUPFAM" id="SSF144091">
    <property type="entry name" value="Rhomboid-like"/>
    <property type="match status" value="1"/>
</dbReference>
<protein>
    <submittedName>
        <fullName evidence="7">Rhomboid family intramembrane serine protease</fullName>
    </submittedName>
</protein>
<dbReference type="GO" id="GO:0006508">
    <property type="term" value="P:proteolysis"/>
    <property type="evidence" value="ECO:0007669"/>
    <property type="project" value="UniProtKB-KW"/>
</dbReference>
<dbReference type="eggNOG" id="COG0705">
    <property type="taxonomic scope" value="Bacteria"/>
</dbReference>
<proteinExistence type="inferred from homology"/>
<keyword evidence="3" id="KW-0812">Transmembrane</keyword>
<dbReference type="PANTHER" id="PTHR43731">
    <property type="entry name" value="RHOMBOID PROTEASE"/>
    <property type="match status" value="1"/>
</dbReference>
<keyword evidence="7" id="KW-0645">Protease</keyword>
<evidence type="ECO:0000256" key="6">
    <source>
        <dbReference type="ARBA" id="ARBA00023136"/>
    </source>
</evidence>
<dbReference type="InterPro" id="IPR022764">
    <property type="entry name" value="Peptidase_S54_rhomboid_dom"/>
</dbReference>
<dbReference type="Gene3D" id="1.20.1540.10">
    <property type="entry name" value="Rhomboid-like"/>
    <property type="match status" value="1"/>
</dbReference>
<dbReference type="InterPro" id="IPR050925">
    <property type="entry name" value="Rhomboid_protease_S54"/>
</dbReference>
<gene>
    <name evidence="7" type="ORF">AS202_01725</name>
</gene>
<dbReference type="KEGG" id="mod:AS202_01725"/>
<evidence type="ECO:0000256" key="2">
    <source>
        <dbReference type="ARBA" id="ARBA00009045"/>
    </source>
</evidence>
<evidence type="ECO:0000256" key="4">
    <source>
        <dbReference type="ARBA" id="ARBA00022801"/>
    </source>
</evidence>
<dbReference type="Pfam" id="PF01694">
    <property type="entry name" value="Rhomboid"/>
    <property type="match status" value="1"/>
</dbReference>
<dbReference type="Proteomes" id="UP000069030">
    <property type="component" value="Chromosome"/>
</dbReference>
<accession>A0A0S7E943</accession>
<reference evidence="7 8" key="1">
    <citation type="journal article" date="2016" name="J. Zhejiang Univ. Sci. B">
        <title>Antibiotic resistance mechanisms of Myroides sp.</title>
        <authorList>
            <person name="Hu S."/>
            <person name="Yuan S."/>
            <person name="Qu H."/>
            <person name="Jiang T."/>
            <person name="Zhou Y."/>
            <person name="Wang M."/>
            <person name="Ming D."/>
        </authorList>
    </citation>
    <scope>NUCLEOTIDE SEQUENCE [LARGE SCALE GENOMIC DNA]</scope>
    <source>
        <strain evidence="7 8">PR63039</strain>
    </source>
</reference>
<dbReference type="InterPro" id="IPR035952">
    <property type="entry name" value="Rhomboid-like_sf"/>
</dbReference>
<dbReference type="GO" id="GO:0016020">
    <property type="term" value="C:membrane"/>
    <property type="evidence" value="ECO:0007669"/>
    <property type="project" value="UniProtKB-SubCell"/>
</dbReference>
<evidence type="ECO:0000256" key="3">
    <source>
        <dbReference type="ARBA" id="ARBA00022692"/>
    </source>
</evidence>
<keyword evidence="6" id="KW-0472">Membrane</keyword>
<evidence type="ECO:0000313" key="7">
    <source>
        <dbReference type="EMBL" id="ALU24967.1"/>
    </source>
</evidence>
<dbReference type="PANTHER" id="PTHR43731:SF14">
    <property type="entry name" value="PRESENILIN-ASSOCIATED RHOMBOID-LIKE PROTEIN, MITOCHONDRIAL"/>
    <property type="match status" value="1"/>
</dbReference>
<evidence type="ECO:0000256" key="1">
    <source>
        <dbReference type="ARBA" id="ARBA00004141"/>
    </source>
</evidence>
<dbReference type="AlphaFoldDB" id="A0A0S7E943"/>
<dbReference type="GeneID" id="66973588"/>
<comment type="similarity">
    <text evidence="2">Belongs to the peptidase S54 family.</text>
</comment>
<keyword evidence="5" id="KW-1133">Transmembrane helix</keyword>
<dbReference type="Pfam" id="PF20216">
    <property type="entry name" value="DUF6576"/>
    <property type="match status" value="1"/>
</dbReference>
<dbReference type="GO" id="GO:0004252">
    <property type="term" value="F:serine-type endopeptidase activity"/>
    <property type="evidence" value="ECO:0007669"/>
    <property type="project" value="InterPro"/>
</dbReference>
<comment type="subcellular location">
    <subcellularLocation>
        <location evidence="1">Membrane</location>
        <topology evidence="1">Multi-pass membrane protein</topology>
    </subcellularLocation>
</comment>
<keyword evidence="4" id="KW-0378">Hydrolase</keyword>